<gene>
    <name evidence="2" type="ORF">MXD59_05395</name>
</gene>
<reference evidence="2 3" key="1">
    <citation type="submission" date="2022-04" db="EMBL/GenBank/DDBJ databases">
        <title>Genome diversity in the genus Frankia.</title>
        <authorList>
            <person name="Carlos-Shanley C."/>
            <person name="Hahn D."/>
        </authorList>
    </citation>
    <scope>NUCLEOTIDE SEQUENCE [LARGE SCALE GENOMIC DNA]</scope>
    <source>
        <strain evidence="2 3">Ag45/Mut15</strain>
    </source>
</reference>
<proteinExistence type="predicted"/>
<name>A0ABT0JUJ0_9ACTN</name>
<evidence type="ECO:0000313" key="3">
    <source>
        <dbReference type="Proteomes" id="UP001201873"/>
    </source>
</evidence>
<keyword evidence="3" id="KW-1185">Reference proteome</keyword>
<sequence>MSAHQNSAFSLRDAFAAFRAQRALRAQRREIALLFADPDLSPSARQEMATIVLRANSEQAAQIAVPAQRSGAQRSSKPGLRVLEGATGSR</sequence>
<evidence type="ECO:0000256" key="1">
    <source>
        <dbReference type="SAM" id="MobiDB-lite"/>
    </source>
</evidence>
<dbReference type="Proteomes" id="UP001201873">
    <property type="component" value="Unassembled WGS sequence"/>
</dbReference>
<comment type="caution">
    <text evidence="2">The sequence shown here is derived from an EMBL/GenBank/DDBJ whole genome shotgun (WGS) entry which is preliminary data.</text>
</comment>
<dbReference type="EMBL" id="JALKFT010000004">
    <property type="protein sequence ID" value="MCK9875220.1"/>
    <property type="molecule type" value="Genomic_DNA"/>
</dbReference>
<evidence type="ECO:0000313" key="2">
    <source>
        <dbReference type="EMBL" id="MCK9875220.1"/>
    </source>
</evidence>
<feature type="region of interest" description="Disordered" evidence="1">
    <location>
        <begin position="65"/>
        <end position="90"/>
    </location>
</feature>
<dbReference type="RefSeq" id="WP_248823689.1">
    <property type="nucleotide sequence ID" value="NZ_JALKFT010000004.1"/>
</dbReference>
<protein>
    <submittedName>
        <fullName evidence="2">Uncharacterized protein</fullName>
    </submittedName>
</protein>
<organism evidence="2 3">
    <name type="scientific">Frankia umida</name>
    <dbReference type="NCBI Taxonomy" id="573489"/>
    <lineage>
        <taxon>Bacteria</taxon>
        <taxon>Bacillati</taxon>
        <taxon>Actinomycetota</taxon>
        <taxon>Actinomycetes</taxon>
        <taxon>Frankiales</taxon>
        <taxon>Frankiaceae</taxon>
        <taxon>Frankia</taxon>
    </lineage>
</organism>
<accession>A0ABT0JUJ0</accession>